<evidence type="ECO:0000313" key="7">
    <source>
        <dbReference type="EMBL" id="KAJ7320402.1"/>
    </source>
</evidence>
<dbReference type="EMBL" id="JAPFRF010000010">
    <property type="protein sequence ID" value="KAJ7320402.1"/>
    <property type="molecule type" value="Genomic_DNA"/>
</dbReference>
<comment type="caution">
    <text evidence="7">The sequence shown here is derived from an EMBL/GenBank/DDBJ whole genome shotgun (WGS) entry which is preliminary data.</text>
</comment>
<evidence type="ECO:0000256" key="2">
    <source>
        <dbReference type="ARBA" id="ARBA00022553"/>
    </source>
</evidence>
<dbReference type="FunFam" id="2.60.20.10:FF:000011">
    <property type="entry name" value="very large A-kinase anchor protein"/>
    <property type="match status" value="1"/>
</dbReference>
<feature type="domain" description="Beta/gamma crystallin 'Greek key'" evidence="6">
    <location>
        <begin position="2130"/>
        <end position="2172"/>
    </location>
</feature>
<name>A0A9Q0XPV0_9SAUR</name>
<dbReference type="InterPro" id="IPR001064">
    <property type="entry name" value="Beta/gamma_crystallin"/>
</dbReference>
<keyword evidence="4" id="KW-0677">Repeat</keyword>
<feature type="region of interest" description="Disordered" evidence="5">
    <location>
        <begin position="141"/>
        <end position="178"/>
    </location>
</feature>
<dbReference type="PANTHER" id="PTHR11818">
    <property type="entry name" value="BETA/GAMMA CRYSTALLIN"/>
    <property type="match status" value="1"/>
</dbReference>
<dbReference type="CDD" id="cd23463">
    <property type="entry name" value="beta-trefoil_Ricin_vlAKAP"/>
    <property type="match status" value="1"/>
</dbReference>
<evidence type="ECO:0000256" key="1">
    <source>
        <dbReference type="ARBA" id="ARBA00009646"/>
    </source>
</evidence>
<dbReference type="PRINTS" id="PR01367">
    <property type="entry name" value="BGCRYSTALLIN"/>
</dbReference>
<reference evidence="7" key="1">
    <citation type="journal article" date="2023" name="DNA Res.">
        <title>Chromosome-level genome assembly of Phrynocephalus forsythii using third-generation DNA sequencing and Hi-C analysis.</title>
        <authorList>
            <person name="Qi Y."/>
            <person name="Zhao W."/>
            <person name="Zhao Y."/>
            <person name="Niu C."/>
            <person name="Cao S."/>
            <person name="Zhang Y."/>
        </authorList>
    </citation>
    <scope>NUCLEOTIDE SEQUENCE</scope>
    <source>
        <tissue evidence="7">Muscle</tissue>
    </source>
</reference>
<dbReference type="GO" id="GO:0002088">
    <property type="term" value="P:lens development in camera-type eye"/>
    <property type="evidence" value="ECO:0007669"/>
    <property type="project" value="TreeGrafter"/>
</dbReference>
<dbReference type="Pfam" id="PF00030">
    <property type="entry name" value="Crystall"/>
    <property type="match status" value="5"/>
</dbReference>
<dbReference type="GO" id="GO:0007601">
    <property type="term" value="P:visual perception"/>
    <property type="evidence" value="ECO:0007669"/>
    <property type="project" value="TreeGrafter"/>
</dbReference>
<dbReference type="InterPro" id="IPR050252">
    <property type="entry name" value="Beta/Gamma-Crystallin"/>
</dbReference>
<dbReference type="Gene3D" id="2.80.10.50">
    <property type="match status" value="1"/>
</dbReference>
<dbReference type="InterPro" id="IPR035992">
    <property type="entry name" value="Ricin_B-like_lectins"/>
</dbReference>
<dbReference type="SUPFAM" id="SSF50370">
    <property type="entry name" value="Ricin B-like lectins"/>
    <property type="match status" value="1"/>
</dbReference>
<organism evidence="7 8">
    <name type="scientific">Phrynocephalus forsythii</name>
    <dbReference type="NCBI Taxonomy" id="171643"/>
    <lineage>
        <taxon>Eukaryota</taxon>
        <taxon>Metazoa</taxon>
        <taxon>Chordata</taxon>
        <taxon>Craniata</taxon>
        <taxon>Vertebrata</taxon>
        <taxon>Euteleostomi</taxon>
        <taxon>Lepidosauria</taxon>
        <taxon>Squamata</taxon>
        <taxon>Bifurcata</taxon>
        <taxon>Unidentata</taxon>
        <taxon>Episquamata</taxon>
        <taxon>Toxicofera</taxon>
        <taxon>Iguania</taxon>
        <taxon>Acrodonta</taxon>
        <taxon>Agamidae</taxon>
        <taxon>Agaminae</taxon>
        <taxon>Phrynocephalus</taxon>
    </lineage>
</organism>
<dbReference type="FunFam" id="2.60.20.10:FF:000006">
    <property type="entry name" value="Very large A-kinase anchor protein"/>
    <property type="match status" value="1"/>
</dbReference>
<keyword evidence="8" id="KW-1185">Reference proteome</keyword>
<dbReference type="InterPro" id="IPR000772">
    <property type="entry name" value="Ricin_B_lectin"/>
</dbReference>
<keyword evidence="3" id="KW-0430">Lectin</keyword>
<feature type="compositionally biased region" description="Polar residues" evidence="5">
    <location>
        <begin position="1035"/>
        <end position="1053"/>
    </location>
</feature>
<feature type="region of interest" description="Disordered" evidence="5">
    <location>
        <begin position="1661"/>
        <end position="1683"/>
    </location>
</feature>
<dbReference type="SMART" id="SM00247">
    <property type="entry name" value="XTALbg"/>
    <property type="match status" value="5"/>
</dbReference>
<dbReference type="Gene3D" id="2.60.20.10">
    <property type="entry name" value="Crystallins"/>
    <property type="match status" value="6"/>
</dbReference>
<dbReference type="GO" id="GO:0005212">
    <property type="term" value="F:structural constituent of eye lens"/>
    <property type="evidence" value="ECO:0007669"/>
    <property type="project" value="TreeGrafter"/>
</dbReference>
<proteinExistence type="inferred from homology"/>
<accession>A0A9Q0XPV0</accession>
<feature type="compositionally biased region" description="Polar residues" evidence="5">
    <location>
        <begin position="80"/>
        <end position="89"/>
    </location>
</feature>
<feature type="domain" description="Beta/gamma crystallin 'Greek key'" evidence="6">
    <location>
        <begin position="1945"/>
        <end position="1983"/>
    </location>
</feature>
<dbReference type="InterPro" id="IPR011024">
    <property type="entry name" value="G_crystallin-like"/>
</dbReference>
<dbReference type="FunFam" id="2.60.20.10:FF:000009">
    <property type="entry name" value="very large A-kinase anchor protein"/>
    <property type="match status" value="1"/>
</dbReference>
<evidence type="ECO:0000256" key="3">
    <source>
        <dbReference type="ARBA" id="ARBA00022734"/>
    </source>
</evidence>
<feature type="domain" description="Beta/gamma crystallin 'Greek key'" evidence="6">
    <location>
        <begin position="1852"/>
        <end position="1900"/>
    </location>
</feature>
<evidence type="ECO:0000313" key="8">
    <source>
        <dbReference type="Proteomes" id="UP001142489"/>
    </source>
</evidence>
<dbReference type="FunFam" id="2.60.20.10:FF:000008">
    <property type="entry name" value="very large A-kinase anchor protein"/>
    <property type="match status" value="1"/>
</dbReference>
<dbReference type="Pfam" id="PF00652">
    <property type="entry name" value="Ricin_B_lectin"/>
    <property type="match status" value="1"/>
</dbReference>
<feature type="compositionally biased region" description="Basic and acidic residues" evidence="5">
    <location>
        <begin position="90"/>
        <end position="102"/>
    </location>
</feature>
<gene>
    <name evidence="7" type="ORF">JRQ81_019913</name>
</gene>
<dbReference type="Proteomes" id="UP001142489">
    <property type="component" value="Unassembled WGS sequence"/>
</dbReference>
<dbReference type="GO" id="GO:0030246">
    <property type="term" value="F:carbohydrate binding"/>
    <property type="evidence" value="ECO:0007669"/>
    <property type="project" value="UniProtKB-KW"/>
</dbReference>
<dbReference type="FunFam" id="2.80.10.50:FF:000038">
    <property type="entry name" value="very large A-kinase anchor protein isoform X1"/>
    <property type="match status" value="1"/>
</dbReference>
<feature type="domain" description="Beta/gamma crystallin 'Greek key'" evidence="6">
    <location>
        <begin position="1995"/>
        <end position="2039"/>
    </location>
</feature>
<feature type="region of interest" description="Disordered" evidence="5">
    <location>
        <begin position="1536"/>
        <end position="1558"/>
    </location>
</feature>
<comment type="similarity">
    <text evidence="1">Belongs to the beta/gamma-crystallin family.</text>
</comment>
<dbReference type="PROSITE" id="PS50231">
    <property type="entry name" value="RICIN_B_LECTIN"/>
    <property type="match status" value="1"/>
</dbReference>
<dbReference type="SMART" id="SM00458">
    <property type="entry name" value="RICIN"/>
    <property type="match status" value="1"/>
</dbReference>
<feature type="domain" description="Beta/gamma crystallin 'Greek key'" evidence="6">
    <location>
        <begin position="2309"/>
        <end position="2350"/>
    </location>
</feature>
<dbReference type="FunFam" id="2.60.20.10:FF:000010">
    <property type="entry name" value="very large A-kinase anchor protein"/>
    <property type="match status" value="1"/>
</dbReference>
<feature type="compositionally biased region" description="Basic and acidic residues" evidence="5">
    <location>
        <begin position="288"/>
        <end position="303"/>
    </location>
</feature>
<feature type="region of interest" description="Disordered" evidence="5">
    <location>
        <begin position="1035"/>
        <end position="1055"/>
    </location>
</feature>
<keyword evidence="2" id="KW-0597">Phosphoprotein</keyword>
<sequence>MSDGSSRRRSGFSWHSSFARLFARNPAKEPEPREPEEEGSQGDPPRQGASSTETKRDASASAMGQGKESSPLPELLKFSISDNKNLSTEELSRSSTQEELKKAKSLPSLGHEGKTARTNRQTKEGFFQYLGSLFGISSKSSYKENERATVEDVQNKTEKGISDLSGHEKSEHTTHLKPEVFVISSTDNELGASSKNEDIKVVERTRSGSQDLQKAQEQLAEVSKKPTCDLGASSVTYATYRGSARIKQLLKKQEELEHEERNLTSMSSSSVGIKENQTAIFPNSESTAKTKPETEDDKKDLEANISLTERDLEGSAKDILDSSEHGELKNKSTFLTEMETIKNCIEELVSVKHTMVSNIPEGNRNLMLESLLLPKEVHSSCQNSDPFKLNSENSRLLEKGENTLGEMQMQFQSDSATIVGSQKAMHFCTFSNRKETMKLEFSCYPSAHSIDNEQPLLESKSSFNNWTDGFKSKSSSKTCGLNNAVLKGQAVGQVVNTSEDAHKNIKTVQKEHNHQVILQEEFAGLLQDSDCKEATLKVDGDTPTQPTQIFADTGSLTKSGTAAENSTKLVMHTAVPNNPNFSVISKTEIDDAPTKNLYIPIMEVGHVGMTKVLLDATELNNTNSSLIVVQCDKVESQVACSSDNRRVPVDGDVQSSEAKDDSYLRFAKNDEADTLVKTSDDLKVTLLPLQLENNTGTATKPRHILSPLKSSAVSEEADVPLFNEKRNYSESKIGLPGLESEEVITISSKDLCPPKDSLPDVNLEKNNSVPLFSSPSLTDFGNSFTLEDDIHLDTVSKIVANCENQSLLESSGSLAHKQENIKQSLRAPALVDSVESNCSRVSTCENVSCSEITGSSYPLSAAESDNLILFSNALLEASDTFKTNIHSDAKEVSDIRIKILSCSEERDNKTESCSVHSRSVLTKYDLPVTAFETVPNCKRASSATCFEDTPKSCYVDEATDVVFLHKTNSLPIKSKNFAGQISLKPESIILPPESSSEGTYPSTLLEPVAYNVKAIEPVKTVLGVSFTTQQTKEVQETSSDQLSLHSLSTSNKPTEMDKRTVTAVFSESNDELFEKPLKGVETEKQVQIKSPDLTVLFKKADEIVDAVLCLAIEEIISKQTAGGCQTNDIKDNLLGPSLQKDQKTRKMLSESKEIPSNNSALKHANESCIRKLTGVKEEDSFDTDKRMSFDITDEADLHCSIALIAKEIIDEVINAAKQNLMYNQHEEYQSKAVFQNPGLGSKAETSERLTTVWELTAECPAISFDEVDRLIDQDEVASSLAPLKEESKAITDQEIMQNNVFPCETNGDEWPSPTAVVEPCNTEVVNNKNSKDVSYITDRADAGNIGNWTAENKSKVSCSLNRKMIITEEELLSCPLLPINVTTCTSNSETYTCISDKAKYEDGPIISLGDMMRKVQPECIYKEVEAATVLREKPVESYYEIVSEGSYSKVEKPCLVSELSVMNQAPETIPKSDIAQEETIAGQDFSNGNVFRDGYLDVEDDRGGEKSPKVLAFCPPVEWEGDSSFTILYEGALHNESDSLSTEESELPSFPPDNSLDSNQQLTMCGSGKEKPKSVHLYKQNDQSHKMLDNTCPGTFLTVEAKRYRVYPFSLSPIYEDDSSQEDLHSTDISPGGPLHENSTESQSLSVLSLLQSVSERLKSSNCYNEEEEEEEELCEGSSQENEAAGAAAYLDSNYPNNSSTAVLENVESELPFRCSPFLSSAALSTEAALPFRPTFSAQLLQKADSSMKSFSRSAYSKCLHSRRSYLGEKETHLGNILLPKDHQPENNTFQKPATSEGCPVDRERLKCNPRPGKMVICDVFGNINKHEIYHDVVDATVWVLSKEALITVVRGCWVLYEKPRYQGQKYVLEEGEKMLCDILNLHIEEHQESITIGSVRQIMKDCSVPEIQLYPQGGSDCFAVTIQSAVADVGELRVKNPALSVKAGVWLAYSDVNYKGTVMALEENHNPCETSGADIKSLRPLKMGSLKVQMPLNVKLIIYERSHFGGWCKVISENTDHVPMLFENADDFQGVGSIRVVGGIWVAYEKERYKGQQYLLEEGEYEDWHSWGGTNNSLMSLRFLQADFMESEVMLSESDEEDGKLLNIVNQEIPDLELDGFGSVTRTVNVKSGVWVAYQQKYFCGEQYVLEKGKYKCFLDWGGSSETIMSIRPIKLEPLGTFEPTHWLKAFSNTHFRGSCVDFTEEATDLESFSPCSFKVLRGCWLLCYQGEMGENQCVLEEDLYADLASCGCPAAAVKSLKPVEYVFAEPFISLFALKNYEGRELRLQEAISSVVNKDLHFLTQSVWVRSGLWIAYEGCHFLGKQFLLEPSKISNWTQFSGWKLVGSLRPVKQPAVYFRIKNRSQEKYLTVTGNLMDARASSVCLSPLNYKNTQIWRYSCGLIKCKANDACLDVIGGRDVPGAKVALWVEHGKARQKWTFNKDGTISSYLSDQLVLDIKGGYYYDRNHIVVNQADSNESSQKWDFEIL</sequence>
<dbReference type="PROSITE" id="PS50915">
    <property type="entry name" value="CRYSTALLIN_BETA_GAMMA"/>
    <property type="match status" value="6"/>
</dbReference>
<dbReference type="PANTHER" id="PTHR11818:SF38">
    <property type="entry name" value="VERY LARGE A-KINASE ANCHOR PROTEIN"/>
    <property type="match status" value="1"/>
</dbReference>
<feature type="region of interest" description="Disordered" evidence="5">
    <location>
        <begin position="1"/>
        <end position="120"/>
    </location>
</feature>
<feature type="compositionally biased region" description="Acidic residues" evidence="5">
    <location>
        <begin position="1665"/>
        <end position="1675"/>
    </location>
</feature>
<feature type="region of interest" description="Disordered" evidence="5">
    <location>
        <begin position="1615"/>
        <end position="1643"/>
    </location>
</feature>
<dbReference type="SUPFAM" id="SSF49695">
    <property type="entry name" value="gamma-Crystallin-like"/>
    <property type="match status" value="3"/>
</dbReference>
<protein>
    <recommendedName>
        <fullName evidence="6">Beta/gamma crystallin 'Greek key' domain-containing protein</fullName>
    </recommendedName>
</protein>
<evidence type="ECO:0000256" key="4">
    <source>
        <dbReference type="ARBA" id="ARBA00022737"/>
    </source>
</evidence>
<evidence type="ECO:0000259" key="6">
    <source>
        <dbReference type="PROSITE" id="PS50915"/>
    </source>
</evidence>
<dbReference type="OrthoDB" id="9895617at2759"/>
<feature type="domain" description="Beta/gamma crystallin 'Greek key'" evidence="6">
    <location>
        <begin position="2040"/>
        <end position="2082"/>
    </location>
</feature>
<feature type="region of interest" description="Disordered" evidence="5">
    <location>
        <begin position="280"/>
        <end position="303"/>
    </location>
</feature>
<evidence type="ECO:0000256" key="5">
    <source>
        <dbReference type="SAM" id="MobiDB-lite"/>
    </source>
</evidence>